<dbReference type="InterPro" id="IPR001138">
    <property type="entry name" value="Zn2Cys6_DnaBD"/>
</dbReference>
<feature type="domain" description="Zn(2)-C6 fungal-type" evidence="9">
    <location>
        <begin position="45"/>
        <end position="83"/>
    </location>
</feature>
<reference evidence="10 11" key="1">
    <citation type="submission" date="2012-08" db="EMBL/GenBank/DDBJ databases">
        <authorList>
            <person name="Gan P.H.P."/>
            <person name="Ikeda K."/>
            <person name="Irieda H."/>
            <person name="Narusaka M."/>
            <person name="O'Connell R.J."/>
            <person name="Narusaka Y."/>
            <person name="Takano Y."/>
            <person name="Kubo Y."/>
            <person name="Shirasu K."/>
        </authorList>
    </citation>
    <scope>NUCLEOTIDE SEQUENCE [LARGE SCALE GENOMIC DNA]</scope>
    <source>
        <strain evidence="10 11">Nara gc5</strain>
    </source>
</reference>
<dbReference type="GO" id="GO:0000976">
    <property type="term" value="F:transcription cis-regulatory region binding"/>
    <property type="evidence" value="ECO:0007669"/>
    <property type="project" value="TreeGrafter"/>
</dbReference>
<dbReference type="SMART" id="SM00066">
    <property type="entry name" value="GAL4"/>
    <property type="match status" value="1"/>
</dbReference>
<dbReference type="OrthoDB" id="4836680at2759"/>
<dbReference type="InParanoid" id="A0A7J6ISY1"/>
<dbReference type="Proteomes" id="UP000011096">
    <property type="component" value="Unassembled WGS sequence"/>
</dbReference>
<dbReference type="GO" id="GO:0005634">
    <property type="term" value="C:nucleus"/>
    <property type="evidence" value="ECO:0007669"/>
    <property type="project" value="UniProtKB-SubCell"/>
</dbReference>
<feature type="region of interest" description="Disordered" evidence="8">
    <location>
        <begin position="1"/>
        <end position="44"/>
    </location>
</feature>
<gene>
    <name evidence="10" type="primary">LEU3-1</name>
    <name evidence="10" type="ORF">CGGC5_v012623</name>
</gene>
<evidence type="ECO:0000313" key="11">
    <source>
        <dbReference type="Proteomes" id="UP000011096"/>
    </source>
</evidence>
<dbReference type="AlphaFoldDB" id="A0A7J6ISY1"/>
<keyword evidence="3" id="KW-0805">Transcription regulation</keyword>
<dbReference type="PANTHER" id="PTHR31845:SF21">
    <property type="entry name" value="REGULATORY PROTEIN LEU3"/>
    <property type="match status" value="1"/>
</dbReference>
<dbReference type="InterPro" id="IPR051089">
    <property type="entry name" value="prtT"/>
</dbReference>
<dbReference type="GeneID" id="43614324"/>
<keyword evidence="7" id="KW-0175">Coiled coil</keyword>
<dbReference type="GO" id="GO:0000981">
    <property type="term" value="F:DNA-binding transcription factor activity, RNA polymerase II-specific"/>
    <property type="evidence" value="ECO:0007669"/>
    <property type="project" value="InterPro"/>
</dbReference>
<feature type="coiled-coil region" evidence="7">
    <location>
        <begin position="96"/>
        <end position="123"/>
    </location>
</feature>
<evidence type="ECO:0000256" key="1">
    <source>
        <dbReference type="ARBA" id="ARBA00004123"/>
    </source>
</evidence>
<evidence type="ECO:0000256" key="8">
    <source>
        <dbReference type="SAM" id="MobiDB-lite"/>
    </source>
</evidence>
<dbReference type="FunCoup" id="A0A7J6ISY1">
    <property type="interactions" value="455"/>
</dbReference>
<dbReference type="InterPro" id="IPR007219">
    <property type="entry name" value="XnlR_reg_dom"/>
</dbReference>
<keyword evidence="6" id="KW-0539">Nucleus</keyword>
<dbReference type="GO" id="GO:0006351">
    <property type="term" value="P:DNA-templated transcription"/>
    <property type="evidence" value="ECO:0007669"/>
    <property type="project" value="InterPro"/>
</dbReference>
<evidence type="ECO:0000256" key="6">
    <source>
        <dbReference type="ARBA" id="ARBA00023242"/>
    </source>
</evidence>
<keyword evidence="2" id="KW-0479">Metal-binding</keyword>
<evidence type="ECO:0000259" key="9">
    <source>
        <dbReference type="PROSITE" id="PS50048"/>
    </source>
</evidence>
<reference evidence="10 11" key="2">
    <citation type="submission" date="2020-04" db="EMBL/GenBank/DDBJ databases">
        <title>Genome sequencing and assembly of multiple isolates from the Colletotrichum gloeosporioides species complex.</title>
        <authorList>
            <person name="Gan P."/>
            <person name="Shirasu K."/>
        </authorList>
    </citation>
    <scope>NUCLEOTIDE SEQUENCE [LARGE SCALE GENOMIC DNA]</scope>
    <source>
        <strain evidence="10 11">Nara gc5</strain>
    </source>
</reference>
<evidence type="ECO:0000256" key="2">
    <source>
        <dbReference type="ARBA" id="ARBA00022723"/>
    </source>
</evidence>
<dbReference type="GO" id="GO:0008270">
    <property type="term" value="F:zinc ion binding"/>
    <property type="evidence" value="ECO:0007669"/>
    <property type="project" value="InterPro"/>
</dbReference>
<dbReference type="Pfam" id="PF04082">
    <property type="entry name" value="Fungal_trans"/>
    <property type="match status" value="1"/>
</dbReference>
<dbReference type="PANTHER" id="PTHR31845">
    <property type="entry name" value="FINGER DOMAIN PROTEIN, PUTATIVE-RELATED"/>
    <property type="match status" value="1"/>
</dbReference>
<keyword evidence="4" id="KW-0238">DNA-binding</keyword>
<keyword evidence="11" id="KW-1185">Reference proteome</keyword>
<feature type="region of interest" description="Disordered" evidence="8">
    <location>
        <begin position="172"/>
        <end position="210"/>
    </location>
</feature>
<proteinExistence type="predicted"/>
<dbReference type="SUPFAM" id="SSF57701">
    <property type="entry name" value="Zn2/Cys6 DNA-binding domain"/>
    <property type="match status" value="1"/>
</dbReference>
<dbReference type="CDD" id="cd00067">
    <property type="entry name" value="GAL4"/>
    <property type="match status" value="1"/>
</dbReference>
<evidence type="ECO:0000313" key="10">
    <source>
        <dbReference type="EMBL" id="KAF4480015.1"/>
    </source>
</evidence>
<protein>
    <submittedName>
        <fullName evidence="10">Regulatory protein LEU3</fullName>
    </submittedName>
</protein>
<comment type="subcellular location">
    <subcellularLocation>
        <location evidence="1">Nucleus</location>
    </subcellularLocation>
</comment>
<sequence>MQSPRTATSPGDNSPSSRATRSRSGVTSVSASEKTPGDVASRRKACNQCKQQKLRCEYVFQGAHNRMQSQCRRCHRLELECKIENGFRRTRKRRRSTDFQDEIVELKRQLNEAQAQASTTSHTLAGEEVEAEWAMATEGNSRHLDFSLNNAIIAYPDDTALSVAPLSGSIDAIRSPGGDTTTTEQSRAPGLTTRPEIDQQTTRRLPRGSFNVPRPRALGNAVLSVEEIEDLFQIFKMCYHPFLPVIDTARTPHEYYELSGLLFWVIISIAARRLKSQPTLLPKLARNVTDLLWRTVRTTPYSVHVVQAIALLCTWPFPTSSSTSDPTFMLTGLMIQMGVQMGLNRPLDAQDFSKAPLELTDMELAEWTRTWEACMIVSQSATIGCGLQTPLQLYGSGISQDDGVRNDIESAVDNAKFKYNLMIETFRSRVTMALLDKPRDARHQPATRERLILYRLFNKEITEIEGKSLNISSATEVKTWHSTAARLHLHAFYLFDHASSEGYEERICALYATASSLIDSSRMLDERQVQFFDYCPFFCYQIFVCASMIVLRIASNGHFRSMVDATEGMKLVEASIAALRKMSVVNNDLPARLGDVIGFFCALPDPTKIGGTTVEDIQLKQVRNRLSVSVVHDCLATWRKHFMAETEGSAQRQRVEGGGLIASSFRTPVGDSPYLGGLSSIGDAQNMFGLDFSFDNWDFSV</sequence>
<name>A0A7J6ISY1_COLFN</name>
<dbReference type="Gene3D" id="4.10.240.10">
    <property type="entry name" value="Zn(2)-C6 fungal-type DNA-binding domain"/>
    <property type="match status" value="1"/>
</dbReference>
<evidence type="ECO:0000256" key="3">
    <source>
        <dbReference type="ARBA" id="ARBA00023015"/>
    </source>
</evidence>
<comment type="caution">
    <text evidence="10">The sequence shown here is derived from an EMBL/GenBank/DDBJ whole genome shotgun (WGS) entry which is preliminary data.</text>
</comment>
<accession>A0A7J6ISY1</accession>
<keyword evidence="5" id="KW-0804">Transcription</keyword>
<dbReference type="EMBL" id="ANPB02000007">
    <property type="protein sequence ID" value="KAF4480015.1"/>
    <property type="molecule type" value="Genomic_DNA"/>
</dbReference>
<evidence type="ECO:0000256" key="5">
    <source>
        <dbReference type="ARBA" id="ARBA00023163"/>
    </source>
</evidence>
<dbReference type="PROSITE" id="PS50048">
    <property type="entry name" value="ZN2_CY6_FUNGAL_2"/>
    <property type="match status" value="1"/>
</dbReference>
<evidence type="ECO:0000256" key="4">
    <source>
        <dbReference type="ARBA" id="ARBA00023125"/>
    </source>
</evidence>
<organism evidence="10 11">
    <name type="scientific">Colletotrichum fructicola (strain Nara gc5)</name>
    <name type="common">Anthracnose fungus</name>
    <name type="synonym">Colletotrichum gloeosporioides (strain Nara gc5)</name>
    <dbReference type="NCBI Taxonomy" id="1213859"/>
    <lineage>
        <taxon>Eukaryota</taxon>
        <taxon>Fungi</taxon>
        <taxon>Dikarya</taxon>
        <taxon>Ascomycota</taxon>
        <taxon>Pezizomycotina</taxon>
        <taxon>Sordariomycetes</taxon>
        <taxon>Hypocreomycetidae</taxon>
        <taxon>Glomerellales</taxon>
        <taxon>Glomerellaceae</taxon>
        <taxon>Colletotrichum</taxon>
        <taxon>Colletotrichum gloeosporioides species complex</taxon>
    </lineage>
</organism>
<evidence type="ECO:0000256" key="7">
    <source>
        <dbReference type="SAM" id="Coils"/>
    </source>
</evidence>
<dbReference type="RefSeq" id="XP_031889942.2">
    <property type="nucleotide sequence ID" value="XM_032030254.2"/>
</dbReference>
<dbReference type="InterPro" id="IPR036864">
    <property type="entry name" value="Zn2-C6_fun-type_DNA-bd_sf"/>
</dbReference>
<feature type="compositionally biased region" description="Polar residues" evidence="8">
    <location>
        <begin position="1"/>
        <end position="33"/>
    </location>
</feature>
<dbReference type="CDD" id="cd12148">
    <property type="entry name" value="fungal_TF_MHR"/>
    <property type="match status" value="1"/>
</dbReference>